<dbReference type="Gene3D" id="3.30.200.20">
    <property type="entry name" value="Phosphorylase Kinase, domain 1"/>
    <property type="match status" value="1"/>
</dbReference>
<evidence type="ECO:0000313" key="6">
    <source>
        <dbReference type="RefSeq" id="XP_010260230.1"/>
    </source>
</evidence>
<evidence type="ECO:0000313" key="3">
    <source>
        <dbReference type="Proteomes" id="UP000189703"/>
    </source>
</evidence>
<dbReference type="PROSITE" id="PS50011">
    <property type="entry name" value="PROTEIN_KINASE_DOM"/>
    <property type="match status" value="1"/>
</dbReference>
<dbReference type="PROSITE" id="PS00108">
    <property type="entry name" value="PROTEIN_KINASE_ST"/>
    <property type="match status" value="1"/>
</dbReference>
<dbReference type="RefSeq" id="XP_010260227.1">
    <property type="nucleotide sequence ID" value="XM_010261925.2"/>
</dbReference>
<dbReference type="InterPro" id="IPR051681">
    <property type="entry name" value="Ser/Thr_Kinases-Pseudokinases"/>
</dbReference>
<dbReference type="RefSeq" id="XP_019053636.1">
    <property type="nucleotide sequence ID" value="XM_019198091.1"/>
</dbReference>
<dbReference type="PRINTS" id="PR00109">
    <property type="entry name" value="TYRKINASE"/>
</dbReference>
<protein>
    <submittedName>
        <fullName evidence="4 5">Serine/threonine-protein kinase HT1-like isoform X1</fullName>
    </submittedName>
</protein>
<name>A0A1U8AEI8_NELNU</name>
<dbReference type="InterPro" id="IPR011009">
    <property type="entry name" value="Kinase-like_dom_sf"/>
</dbReference>
<dbReference type="FunFam" id="1.10.510.10:FF:000316">
    <property type="entry name" value="serine/threonine-protein kinase HT1"/>
    <property type="match status" value="1"/>
</dbReference>
<dbReference type="OrthoDB" id="4062651at2759"/>
<dbReference type="PANTHER" id="PTHR44329:SF73">
    <property type="entry name" value="OS01G0201200 PROTEIN"/>
    <property type="match status" value="1"/>
</dbReference>
<dbReference type="InterPro" id="IPR000719">
    <property type="entry name" value="Prot_kinase_dom"/>
</dbReference>
<evidence type="ECO:0000313" key="7">
    <source>
        <dbReference type="RefSeq" id="XP_019053636.1"/>
    </source>
</evidence>
<dbReference type="SMART" id="SM00220">
    <property type="entry name" value="S_TKc"/>
    <property type="match status" value="1"/>
</dbReference>
<proteinExistence type="predicted"/>
<dbReference type="Gene3D" id="1.10.510.10">
    <property type="entry name" value="Transferase(Phosphotransferase) domain 1"/>
    <property type="match status" value="1"/>
</dbReference>
<dbReference type="CDD" id="cd13999">
    <property type="entry name" value="STKc_MAP3K-like"/>
    <property type="match status" value="1"/>
</dbReference>
<feature type="compositionally biased region" description="Polar residues" evidence="1">
    <location>
        <begin position="112"/>
        <end position="124"/>
    </location>
</feature>
<dbReference type="STRING" id="4432.A0A1U8AEI8"/>
<evidence type="ECO:0000313" key="5">
    <source>
        <dbReference type="RefSeq" id="XP_010260227.1"/>
    </source>
</evidence>
<dbReference type="GO" id="GO:0007165">
    <property type="term" value="P:signal transduction"/>
    <property type="evidence" value="ECO:0000318"/>
    <property type="project" value="GO_Central"/>
</dbReference>
<sequence>MEEEVTSWVRRAKFSNTIYHRLDSLKVPPLQFSIQPDRVSGLKSRPPPAPVNSKSGSLDKQFQKIPNITKQRSISPLPKTALSDEFKEAWSDQKRFSTPGPRKRELEKGVSGQVSNKYSQDTRVSDSLKSSIPIPLKHFSSKKHSEKLKSRKESSWTKYFDHGGGRVTAVDTADEWTVDLSKLFIGFRFASGAHSKLYHGIYKDQHVAVKIITQPDDDENGIMAARLEKEFSREVTLLSHLHHQNVIKISYLKMQLVAACRQPPVLFIITEYLSGGSLRTFLHKLDHKPLPLEKLISTALDIARGMEYVHSQGVIHRDLKPENILFDQDFHIKIADFGIACEEAYCYSLAEDPGTYRWMAPEVIKQKPYGRKVDVYSFGLIIWEMVAGTIPYEDMNPIQAAFAVVNKNVRPVIPFDCPPALRALIEQCWALHPEKRPEFWQIVKILEKFESSLARDGTLNLVQNSTCQDHKMRLLHWIQKLSPVNPNGSSMSKPKFL</sequence>
<dbReference type="OMA" id="VEQCWSL"/>
<gene>
    <name evidence="4 5 6 7" type="primary">LOC104599407</name>
</gene>
<dbReference type="GO" id="GO:0005524">
    <property type="term" value="F:ATP binding"/>
    <property type="evidence" value="ECO:0007669"/>
    <property type="project" value="InterPro"/>
</dbReference>
<dbReference type="SUPFAM" id="SSF56112">
    <property type="entry name" value="Protein kinase-like (PK-like)"/>
    <property type="match status" value="1"/>
</dbReference>
<reference evidence="4 5" key="1">
    <citation type="submission" date="2025-04" db="UniProtKB">
        <authorList>
            <consortium name="RefSeq"/>
        </authorList>
    </citation>
    <scope>IDENTIFICATION</scope>
</reference>
<dbReference type="GeneID" id="104599407"/>
<feature type="region of interest" description="Disordered" evidence="1">
    <location>
        <begin position="37"/>
        <end position="61"/>
    </location>
</feature>
<feature type="compositionally biased region" description="Polar residues" evidence="1">
    <location>
        <begin position="52"/>
        <end position="61"/>
    </location>
</feature>
<organism evidence="3 6">
    <name type="scientific">Nelumbo nucifera</name>
    <name type="common">Sacred lotus</name>
    <dbReference type="NCBI Taxonomy" id="4432"/>
    <lineage>
        <taxon>Eukaryota</taxon>
        <taxon>Viridiplantae</taxon>
        <taxon>Streptophyta</taxon>
        <taxon>Embryophyta</taxon>
        <taxon>Tracheophyta</taxon>
        <taxon>Spermatophyta</taxon>
        <taxon>Magnoliopsida</taxon>
        <taxon>Proteales</taxon>
        <taxon>Nelumbonaceae</taxon>
        <taxon>Nelumbo</taxon>
    </lineage>
</organism>
<keyword evidence="3" id="KW-1185">Reference proteome</keyword>
<dbReference type="InterPro" id="IPR001245">
    <property type="entry name" value="Ser-Thr/Tyr_kinase_cat_dom"/>
</dbReference>
<evidence type="ECO:0000256" key="1">
    <source>
        <dbReference type="SAM" id="MobiDB-lite"/>
    </source>
</evidence>
<dbReference type="InterPro" id="IPR008271">
    <property type="entry name" value="Ser/Thr_kinase_AS"/>
</dbReference>
<accession>A0A1U8AEI8</accession>
<dbReference type="Proteomes" id="UP000189703">
    <property type="component" value="Unplaced"/>
</dbReference>
<dbReference type="RefSeq" id="XP_010260226.1">
    <property type="nucleotide sequence ID" value="XM_010261924.2"/>
</dbReference>
<dbReference type="Pfam" id="PF07714">
    <property type="entry name" value="PK_Tyr_Ser-Thr"/>
    <property type="match status" value="1"/>
</dbReference>
<dbReference type="PANTHER" id="PTHR44329">
    <property type="entry name" value="SERINE/THREONINE-PROTEIN KINASE TNNI3K-RELATED"/>
    <property type="match status" value="1"/>
</dbReference>
<evidence type="ECO:0000259" key="2">
    <source>
        <dbReference type="PROSITE" id="PS50011"/>
    </source>
</evidence>
<evidence type="ECO:0000313" key="4">
    <source>
        <dbReference type="RefSeq" id="XP_010260226.1"/>
    </source>
</evidence>
<feature type="region of interest" description="Disordered" evidence="1">
    <location>
        <begin position="90"/>
        <end position="124"/>
    </location>
</feature>
<dbReference type="KEGG" id="nnu:104599407"/>
<feature type="domain" description="Protein kinase" evidence="2">
    <location>
        <begin position="183"/>
        <end position="449"/>
    </location>
</feature>
<dbReference type="eggNOG" id="KOG0192">
    <property type="taxonomic scope" value="Eukaryota"/>
</dbReference>
<dbReference type="RefSeq" id="XP_010260230.1">
    <property type="nucleotide sequence ID" value="XM_010261928.2"/>
</dbReference>
<dbReference type="AlphaFoldDB" id="A0A1U8AEI8"/>
<dbReference type="GO" id="GO:0004674">
    <property type="term" value="F:protein serine/threonine kinase activity"/>
    <property type="evidence" value="ECO:0000318"/>
    <property type="project" value="GO_Central"/>
</dbReference>